<reference evidence="2" key="1">
    <citation type="journal article" date="2019" name="Int. J. Syst. Evol. Microbiol.">
        <title>The Global Catalogue of Microorganisms (GCM) 10K type strain sequencing project: providing services to taxonomists for standard genome sequencing and annotation.</title>
        <authorList>
            <consortium name="The Broad Institute Genomics Platform"/>
            <consortium name="The Broad Institute Genome Sequencing Center for Infectious Disease"/>
            <person name="Wu L."/>
            <person name="Ma J."/>
        </authorList>
    </citation>
    <scope>NUCLEOTIDE SEQUENCE [LARGE SCALE GENOMIC DNA]</scope>
    <source>
        <strain evidence="2">JCM 11117</strain>
    </source>
</reference>
<evidence type="ECO:0000313" key="2">
    <source>
        <dbReference type="Proteomes" id="UP001499967"/>
    </source>
</evidence>
<comment type="caution">
    <text evidence="1">The sequence shown here is derived from an EMBL/GenBank/DDBJ whole genome shotgun (WGS) entry which is preliminary data.</text>
</comment>
<name>A0ABP3YR65_9PSEU</name>
<evidence type="ECO:0000313" key="1">
    <source>
        <dbReference type="EMBL" id="GAA0897898.1"/>
    </source>
</evidence>
<keyword evidence="2" id="KW-1185">Reference proteome</keyword>
<sequence length="66" mass="6882">MSSQITVTYQAEDSAGMTVQELHTRLAEMLTQGIPGDTVVRVRTKLGANKHGAVIKAVTGATGGAR</sequence>
<dbReference type="Proteomes" id="UP001499967">
    <property type="component" value="Unassembled WGS sequence"/>
</dbReference>
<proteinExistence type="predicted"/>
<dbReference type="RefSeq" id="WP_343944967.1">
    <property type="nucleotide sequence ID" value="NZ_BAAAHP010000187.1"/>
</dbReference>
<organism evidence="1 2">
    <name type="scientific">Pseudonocardia zijingensis</name>
    <dbReference type="NCBI Taxonomy" id="153376"/>
    <lineage>
        <taxon>Bacteria</taxon>
        <taxon>Bacillati</taxon>
        <taxon>Actinomycetota</taxon>
        <taxon>Actinomycetes</taxon>
        <taxon>Pseudonocardiales</taxon>
        <taxon>Pseudonocardiaceae</taxon>
        <taxon>Pseudonocardia</taxon>
    </lineage>
</organism>
<protein>
    <submittedName>
        <fullName evidence="1">Uncharacterized protein</fullName>
    </submittedName>
</protein>
<dbReference type="EMBL" id="BAAAHP010000187">
    <property type="protein sequence ID" value="GAA0897898.1"/>
    <property type="molecule type" value="Genomic_DNA"/>
</dbReference>
<gene>
    <name evidence="1" type="ORF">GCM10009559_59360</name>
</gene>
<accession>A0ABP3YR65</accession>